<evidence type="ECO:0000256" key="3">
    <source>
        <dbReference type="ARBA" id="ARBA00022692"/>
    </source>
</evidence>
<evidence type="ECO:0000256" key="4">
    <source>
        <dbReference type="ARBA" id="ARBA00022989"/>
    </source>
</evidence>
<dbReference type="InterPro" id="IPR037185">
    <property type="entry name" value="EmrE-like"/>
</dbReference>
<dbReference type="Proteomes" id="UP000518300">
    <property type="component" value="Unassembled WGS sequence"/>
</dbReference>
<organism evidence="8 9">
    <name type="scientific">Pyxidicoccus fallax</name>
    <dbReference type="NCBI Taxonomy" id="394095"/>
    <lineage>
        <taxon>Bacteria</taxon>
        <taxon>Pseudomonadati</taxon>
        <taxon>Myxococcota</taxon>
        <taxon>Myxococcia</taxon>
        <taxon>Myxococcales</taxon>
        <taxon>Cystobacterineae</taxon>
        <taxon>Myxococcaceae</taxon>
        <taxon>Pyxidicoccus</taxon>
    </lineage>
</organism>
<dbReference type="AlphaFoldDB" id="A0A848LR78"/>
<keyword evidence="9" id="KW-1185">Reference proteome</keyword>
<evidence type="ECO:0000256" key="1">
    <source>
        <dbReference type="ARBA" id="ARBA00004141"/>
    </source>
</evidence>
<feature type="domain" description="EamA" evidence="7">
    <location>
        <begin position="19"/>
        <end position="151"/>
    </location>
</feature>
<evidence type="ECO:0000256" key="2">
    <source>
        <dbReference type="ARBA" id="ARBA00007362"/>
    </source>
</evidence>
<evidence type="ECO:0000256" key="6">
    <source>
        <dbReference type="SAM" id="Phobius"/>
    </source>
</evidence>
<feature type="domain" description="EamA" evidence="7">
    <location>
        <begin position="162"/>
        <end position="293"/>
    </location>
</feature>
<feature type="transmembrane region" description="Helical" evidence="6">
    <location>
        <begin position="135"/>
        <end position="151"/>
    </location>
</feature>
<dbReference type="PANTHER" id="PTHR32322">
    <property type="entry name" value="INNER MEMBRANE TRANSPORTER"/>
    <property type="match status" value="1"/>
</dbReference>
<protein>
    <submittedName>
        <fullName evidence="8">EamA family transporter</fullName>
    </submittedName>
</protein>
<feature type="transmembrane region" description="Helical" evidence="6">
    <location>
        <begin position="106"/>
        <end position="128"/>
    </location>
</feature>
<sequence length="313" mass="32184">MTRAPAWSRVHAPVMNRTAGFLFVALSGACFGVLGLFGRLAYDAGADVASLLFLRFGIAGLVLAGVMAVRRQRLPGLKVMLGLGLLGIFYVSEAGAYFAALRHIPAGLAALLLYSFPALVALLQVFVFRERLGRVRWMAVALALGGTALTVDLEGGGVKPEGILLGLLSALLYAVYVVLSSRLAGEAGPLGTSTVILCSAAGALGLMVLAQGPAFPTTATGWSAVVALALISTVAAVLLFFMGMVRIGPVNTSLVSTMEPLTAVVVGALFMGERLSVRQMLGGLLILTAAGMLARAGAPPASEEASKEGRAAR</sequence>
<feature type="transmembrane region" description="Helical" evidence="6">
    <location>
        <begin position="81"/>
        <end position="100"/>
    </location>
</feature>
<dbReference type="SUPFAM" id="SSF103481">
    <property type="entry name" value="Multidrug resistance efflux transporter EmrE"/>
    <property type="match status" value="2"/>
</dbReference>
<comment type="subcellular location">
    <subcellularLocation>
        <location evidence="1">Membrane</location>
        <topology evidence="1">Multi-pass membrane protein</topology>
    </subcellularLocation>
</comment>
<reference evidence="8 9" key="1">
    <citation type="submission" date="2020-04" db="EMBL/GenBank/DDBJ databases">
        <title>Draft genome of Pyxidicoccus fallax type strain.</title>
        <authorList>
            <person name="Whitworth D.E."/>
        </authorList>
    </citation>
    <scope>NUCLEOTIDE SEQUENCE [LARGE SCALE GENOMIC DNA]</scope>
    <source>
        <strain evidence="8 9">DSM 14698</strain>
    </source>
</reference>
<dbReference type="GO" id="GO:0016020">
    <property type="term" value="C:membrane"/>
    <property type="evidence" value="ECO:0007669"/>
    <property type="project" value="UniProtKB-SubCell"/>
</dbReference>
<name>A0A848LR78_9BACT</name>
<accession>A0A848LR78</accession>
<evidence type="ECO:0000313" key="8">
    <source>
        <dbReference type="EMBL" id="NMO20201.1"/>
    </source>
</evidence>
<feature type="transmembrane region" description="Helical" evidence="6">
    <location>
        <begin position="222"/>
        <end position="241"/>
    </location>
</feature>
<dbReference type="InterPro" id="IPR050638">
    <property type="entry name" value="AA-Vitamin_Transporters"/>
</dbReference>
<gene>
    <name evidence="8" type="ORF">HG543_35880</name>
</gene>
<dbReference type="InterPro" id="IPR000620">
    <property type="entry name" value="EamA_dom"/>
</dbReference>
<dbReference type="PANTHER" id="PTHR32322:SF2">
    <property type="entry name" value="EAMA DOMAIN-CONTAINING PROTEIN"/>
    <property type="match status" value="1"/>
</dbReference>
<keyword evidence="4 6" id="KW-1133">Transmembrane helix</keyword>
<comment type="similarity">
    <text evidence="2">Belongs to the EamA transporter family.</text>
</comment>
<keyword evidence="5 6" id="KW-0472">Membrane</keyword>
<feature type="transmembrane region" description="Helical" evidence="6">
    <location>
        <begin position="21"/>
        <end position="42"/>
    </location>
</feature>
<feature type="transmembrane region" description="Helical" evidence="6">
    <location>
        <begin position="191"/>
        <end position="210"/>
    </location>
</feature>
<feature type="transmembrane region" description="Helical" evidence="6">
    <location>
        <begin position="163"/>
        <end position="179"/>
    </location>
</feature>
<evidence type="ECO:0000313" key="9">
    <source>
        <dbReference type="Proteomes" id="UP000518300"/>
    </source>
</evidence>
<evidence type="ECO:0000259" key="7">
    <source>
        <dbReference type="Pfam" id="PF00892"/>
    </source>
</evidence>
<evidence type="ECO:0000256" key="5">
    <source>
        <dbReference type="ARBA" id="ARBA00023136"/>
    </source>
</evidence>
<dbReference type="Pfam" id="PF00892">
    <property type="entry name" value="EamA"/>
    <property type="match status" value="2"/>
</dbReference>
<proteinExistence type="inferred from homology"/>
<comment type="caution">
    <text evidence="8">The sequence shown here is derived from an EMBL/GenBank/DDBJ whole genome shotgun (WGS) entry which is preliminary data.</text>
</comment>
<dbReference type="EMBL" id="JABBJJ010000230">
    <property type="protein sequence ID" value="NMO20201.1"/>
    <property type="molecule type" value="Genomic_DNA"/>
</dbReference>
<dbReference type="PROSITE" id="PS51257">
    <property type="entry name" value="PROKAR_LIPOPROTEIN"/>
    <property type="match status" value="1"/>
</dbReference>
<feature type="transmembrane region" description="Helical" evidence="6">
    <location>
        <begin position="48"/>
        <end position="69"/>
    </location>
</feature>
<keyword evidence="3 6" id="KW-0812">Transmembrane</keyword>